<dbReference type="InterPro" id="IPR019775">
    <property type="entry name" value="WD40_repeat_CS"/>
</dbReference>
<keyword evidence="1" id="KW-0853">WD repeat</keyword>
<dbReference type="PROSITE" id="PS00678">
    <property type="entry name" value="WD_REPEATS_1"/>
    <property type="match status" value="1"/>
</dbReference>
<evidence type="ECO:0000256" key="3">
    <source>
        <dbReference type="SAM" id="MobiDB-lite"/>
    </source>
</evidence>
<feature type="region of interest" description="Disordered" evidence="3">
    <location>
        <begin position="735"/>
        <end position="775"/>
    </location>
</feature>
<name>A0A158QIK2_RODNA</name>
<dbReference type="InterPro" id="IPR015943">
    <property type="entry name" value="WD40/YVTN_repeat-like_dom_sf"/>
</dbReference>
<dbReference type="Gene3D" id="2.130.10.10">
    <property type="entry name" value="YVTN repeat-like/Quinoprotein amine dehydrogenase"/>
    <property type="match status" value="2"/>
</dbReference>
<dbReference type="InterPro" id="IPR001680">
    <property type="entry name" value="WD40_rpt"/>
</dbReference>
<dbReference type="WBParaSite" id="HNAJ_0000954901-mRNA-1">
    <property type="protein sequence ID" value="HNAJ_0000954901-mRNA-1"/>
    <property type="gene ID" value="HNAJ_0000954901"/>
</dbReference>
<feature type="compositionally biased region" description="Polar residues" evidence="3">
    <location>
        <begin position="738"/>
        <end position="750"/>
    </location>
</feature>
<dbReference type="InterPro" id="IPR036322">
    <property type="entry name" value="WD40_repeat_dom_sf"/>
</dbReference>
<dbReference type="PANTHER" id="PTHR15574:SF21">
    <property type="entry name" value="DDB1- AND CUL4-ASSOCIATED FACTOR 8"/>
    <property type="match status" value="1"/>
</dbReference>
<dbReference type="STRING" id="102285.A0A158QIK2"/>
<evidence type="ECO:0000256" key="2">
    <source>
        <dbReference type="ARBA" id="ARBA00022737"/>
    </source>
</evidence>
<keyword evidence="5" id="KW-1185">Reference proteome</keyword>
<dbReference type="EMBL" id="UZAE01012650">
    <property type="protein sequence ID" value="VDO06090.1"/>
    <property type="molecule type" value="Genomic_DNA"/>
</dbReference>
<dbReference type="InterPro" id="IPR045151">
    <property type="entry name" value="DCAF8"/>
</dbReference>
<evidence type="ECO:0000313" key="4">
    <source>
        <dbReference type="EMBL" id="VDO06090.1"/>
    </source>
</evidence>
<feature type="compositionally biased region" description="Basic and acidic residues" evidence="3">
    <location>
        <begin position="301"/>
        <end position="311"/>
    </location>
</feature>
<feature type="region of interest" description="Disordered" evidence="3">
    <location>
        <begin position="296"/>
        <end position="338"/>
    </location>
</feature>
<feature type="region of interest" description="Disordered" evidence="3">
    <location>
        <begin position="228"/>
        <end position="271"/>
    </location>
</feature>
<keyword evidence="2" id="KW-0677">Repeat</keyword>
<organism evidence="6">
    <name type="scientific">Rodentolepis nana</name>
    <name type="common">Dwarf tapeworm</name>
    <name type="synonym">Hymenolepis nana</name>
    <dbReference type="NCBI Taxonomy" id="102285"/>
    <lineage>
        <taxon>Eukaryota</taxon>
        <taxon>Metazoa</taxon>
        <taxon>Spiralia</taxon>
        <taxon>Lophotrochozoa</taxon>
        <taxon>Platyhelminthes</taxon>
        <taxon>Cestoda</taxon>
        <taxon>Eucestoda</taxon>
        <taxon>Cyclophyllidea</taxon>
        <taxon>Hymenolepididae</taxon>
        <taxon>Rodentolepis</taxon>
    </lineage>
</organism>
<reference evidence="6" key="1">
    <citation type="submission" date="2016-04" db="UniProtKB">
        <authorList>
            <consortium name="WormBaseParasite"/>
        </authorList>
    </citation>
    <scope>IDENTIFICATION</scope>
</reference>
<dbReference type="Proteomes" id="UP000278807">
    <property type="component" value="Unassembled WGS sequence"/>
</dbReference>
<dbReference type="SMART" id="SM00320">
    <property type="entry name" value="WD40"/>
    <property type="match status" value="4"/>
</dbReference>
<reference evidence="4 5" key="2">
    <citation type="submission" date="2018-11" db="EMBL/GenBank/DDBJ databases">
        <authorList>
            <consortium name="Pathogen Informatics"/>
        </authorList>
    </citation>
    <scope>NUCLEOTIDE SEQUENCE [LARGE SCALE GENOMIC DNA]</scope>
</reference>
<evidence type="ECO:0000256" key="1">
    <source>
        <dbReference type="ARBA" id="ARBA00022574"/>
    </source>
</evidence>
<dbReference type="OrthoDB" id="4869960at2759"/>
<dbReference type="GO" id="GO:0005737">
    <property type="term" value="C:cytoplasm"/>
    <property type="evidence" value="ECO:0007669"/>
    <property type="project" value="TreeGrafter"/>
</dbReference>
<dbReference type="SUPFAM" id="SSF50978">
    <property type="entry name" value="WD40 repeat-like"/>
    <property type="match status" value="1"/>
</dbReference>
<evidence type="ECO:0000313" key="5">
    <source>
        <dbReference type="Proteomes" id="UP000278807"/>
    </source>
</evidence>
<feature type="compositionally biased region" description="Acidic residues" evidence="3">
    <location>
        <begin position="752"/>
        <end position="761"/>
    </location>
</feature>
<proteinExistence type="predicted"/>
<protein>
    <submittedName>
        <fullName evidence="4 6">Uncharacterized protein</fullName>
    </submittedName>
</protein>
<sequence length="775" mass="86310">MRVPVNCGSDAVEGQLFFSHKMPVYDILTLHDHEHCIITLSHDHTVRLWDTRLPHTIGRDMQLCGRTCFFNSINSTNSAHSKLSQISPAIRFDFPVTAGDVHPIEGSRAIALATADGFVRLFDLRRLFSPSTTSLTMDLTHEAPQPYQVIRPLGLTKQSNLSREFRLDYGPLFITSVCFEPYHRTLDISLPQLYRGSRLDRQSPGRRLLVSHMYSPVFLFDLNEPEETVEEFTTPADQHSQSNKPEGGDAVLDERSMEGSEGPSGSSGTFEPSAANIHFAMLLAGFARATERRRLRALNRSPEDSDRRSPERTNQSSMDPIPSGSHPETANEGSGESAVREFECASDEIIALVLASCPRARQIASYAGQRSFRTVPIMLYCCEPLITATEVTLKPLEKAHNQALRLITGGIKSTPIDAMLLVTGSTTIGSLIKEKALILYEKLLRIPMDKFFSTYENRPRHLKTQSGLIQKAIELKKALQIDDKPKSLSLPMNPLADIDVVCCTQLLDFFRKSNTPPEQMRSLALETIDVNYPADQWLQVFTDGSYIESQANVGAGVYSELFSFYPAAGHNRSAFEGEIEAIRLALCQLCSRDTKFTKAIKDACFWGEGYVMSGSECGHILIWDRFTGAPVNSIMADSSVVNRLQPHPFLPYLAVSGVDHNIKIVRPTPTPLDETQEEYEARIEKCKADTVQLVEFNNARTRQVVENSASLRQQLASLRIGRMARLFLLQLAERRTSGGRQQQSSDNQNVDGDSENSDDSSEGNAPNRSDSDSLD</sequence>
<gene>
    <name evidence="4" type="ORF">HNAJ_LOCUS9544</name>
</gene>
<evidence type="ECO:0000313" key="6">
    <source>
        <dbReference type="WBParaSite" id="HNAJ_0000954901-mRNA-1"/>
    </source>
</evidence>
<dbReference type="AlphaFoldDB" id="A0A158QIK2"/>
<accession>A0A158QIK2</accession>
<feature type="compositionally biased region" description="Low complexity" evidence="3">
    <location>
        <begin position="259"/>
        <end position="271"/>
    </location>
</feature>
<dbReference type="GO" id="GO:0080008">
    <property type="term" value="C:Cul4-RING E3 ubiquitin ligase complex"/>
    <property type="evidence" value="ECO:0007669"/>
    <property type="project" value="TreeGrafter"/>
</dbReference>
<dbReference type="Pfam" id="PF00400">
    <property type="entry name" value="WD40"/>
    <property type="match status" value="1"/>
</dbReference>
<dbReference type="PANTHER" id="PTHR15574">
    <property type="entry name" value="WD REPEAT DOMAIN-CONTAINING FAMILY"/>
    <property type="match status" value="1"/>
</dbReference>